<keyword evidence="4" id="KW-0547">Nucleotide-binding</keyword>
<dbReference type="Proteomes" id="UP000177080">
    <property type="component" value="Unassembled WGS sequence"/>
</dbReference>
<protein>
    <recommendedName>
        <fullName evidence="2 7">Phosphoglycerate kinase</fullName>
        <ecNumber evidence="2 7">2.7.2.3</ecNumber>
    </recommendedName>
</protein>
<dbReference type="Pfam" id="PF00162">
    <property type="entry name" value="PGK"/>
    <property type="match status" value="2"/>
</dbReference>
<dbReference type="STRING" id="1797259.A2989_05340"/>
<evidence type="ECO:0000256" key="3">
    <source>
        <dbReference type="ARBA" id="ARBA00022679"/>
    </source>
</evidence>
<keyword evidence="6" id="KW-0067">ATP-binding</keyword>
<dbReference type="InterPro" id="IPR015824">
    <property type="entry name" value="Phosphoglycerate_kinase_N"/>
</dbReference>
<sequence length="309" mass="34374">MRGDLDVDDGENPRIESVRAVVNQLLNLSVDQLKVIGHRETAFPICEQLRREYPNVEFDDRLREDPGEKANSEEFAARLAEGWDVYVNEAFATSHRKHASIDALPRLMRGRGKVVCVGERFEKEVEMLNELMIKVNSTRKSVLVIGGVKVEEKERFAETMKDKFGKVLKGGLLPGGKLRPDGLDISDEEVKRFVMEIERAEVILAAGVMGKYEDPNAERGTEEVLAAIANNNQAYKVVGGGDIEMAISKYALTSKFDWISVGGGAMLQYLSTGTLPGIEALVGRTELYIEEMNTLRELHHNSAILPVVD</sequence>
<keyword evidence="5 7" id="KW-0418">Kinase</keyword>
<dbReference type="AlphaFoldDB" id="A0A1F4ZDP3"/>
<dbReference type="EC" id="2.7.2.3" evidence="2 7"/>
<evidence type="ECO:0000256" key="7">
    <source>
        <dbReference type="RuleBase" id="RU000532"/>
    </source>
</evidence>
<proteinExistence type="inferred from homology"/>
<evidence type="ECO:0000313" key="8">
    <source>
        <dbReference type="EMBL" id="OGD04423.1"/>
    </source>
</evidence>
<dbReference type="EMBL" id="MEXN01000001">
    <property type="protein sequence ID" value="OGD04423.1"/>
    <property type="molecule type" value="Genomic_DNA"/>
</dbReference>
<evidence type="ECO:0000256" key="1">
    <source>
        <dbReference type="ARBA" id="ARBA00000642"/>
    </source>
</evidence>
<evidence type="ECO:0000313" key="9">
    <source>
        <dbReference type="Proteomes" id="UP000177080"/>
    </source>
</evidence>
<reference evidence="8 9" key="1">
    <citation type="journal article" date="2016" name="Nat. Commun.">
        <title>Thousands of microbial genomes shed light on interconnected biogeochemical processes in an aquifer system.</title>
        <authorList>
            <person name="Anantharaman K."/>
            <person name="Brown C.T."/>
            <person name="Hug L.A."/>
            <person name="Sharon I."/>
            <person name="Castelle C.J."/>
            <person name="Probst A.J."/>
            <person name="Thomas B.C."/>
            <person name="Singh A."/>
            <person name="Wilkins M.J."/>
            <person name="Karaoz U."/>
            <person name="Brodie E.L."/>
            <person name="Williams K.H."/>
            <person name="Hubbard S.S."/>
            <person name="Banfield J.F."/>
        </authorList>
    </citation>
    <scope>NUCLEOTIDE SEQUENCE [LARGE SCALE GENOMIC DNA]</scope>
</reference>
<dbReference type="GO" id="GO:0043531">
    <property type="term" value="F:ADP binding"/>
    <property type="evidence" value="ECO:0007669"/>
    <property type="project" value="TreeGrafter"/>
</dbReference>
<evidence type="ECO:0000256" key="2">
    <source>
        <dbReference type="ARBA" id="ARBA00013061"/>
    </source>
</evidence>
<accession>A0A1F4ZDP3</accession>
<organism evidence="8 9">
    <name type="scientific">Candidatus Amesbacteria bacterium RIFCSPLOWO2_01_FULL_48_25</name>
    <dbReference type="NCBI Taxonomy" id="1797259"/>
    <lineage>
        <taxon>Bacteria</taxon>
        <taxon>Candidatus Amesiibacteriota</taxon>
    </lineage>
</organism>
<dbReference type="InterPro" id="IPR001576">
    <property type="entry name" value="Phosphoglycerate_kinase"/>
</dbReference>
<evidence type="ECO:0000256" key="6">
    <source>
        <dbReference type="ARBA" id="ARBA00022840"/>
    </source>
</evidence>
<dbReference type="PRINTS" id="PR00477">
    <property type="entry name" value="PHGLYCKINASE"/>
</dbReference>
<comment type="similarity">
    <text evidence="7">Belongs to the phosphoglycerate kinase family.</text>
</comment>
<dbReference type="GO" id="GO:0006094">
    <property type="term" value="P:gluconeogenesis"/>
    <property type="evidence" value="ECO:0007669"/>
    <property type="project" value="TreeGrafter"/>
</dbReference>
<dbReference type="InterPro" id="IPR036043">
    <property type="entry name" value="Phosphoglycerate_kinase_sf"/>
</dbReference>
<keyword evidence="3 7" id="KW-0808">Transferase</keyword>
<dbReference type="GO" id="GO:0006096">
    <property type="term" value="P:glycolytic process"/>
    <property type="evidence" value="ECO:0007669"/>
    <property type="project" value="InterPro"/>
</dbReference>
<dbReference type="SUPFAM" id="SSF53748">
    <property type="entry name" value="Phosphoglycerate kinase"/>
    <property type="match status" value="1"/>
</dbReference>
<evidence type="ECO:0000256" key="5">
    <source>
        <dbReference type="ARBA" id="ARBA00022777"/>
    </source>
</evidence>
<comment type="caution">
    <text evidence="8">The sequence shown here is derived from an EMBL/GenBank/DDBJ whole genome shotgun (WGS) entry which is preliminary data.</text>
</comment>
<dbReference type="Gene3D" id="3.40.50.1260">
    <property type="entry name" value="Phosphoglycerate kinase, N-terminal domain"/>
    <property type="match status" value="2"/>
</dbReference>
<dbReference type="PANTHER" id="PTHR11406">
    <property type="entry name" value="PHOSPHOGLYCERATE KINASE"/>
    <property type="match status" value="1"/>
</dbReference>
<dbReference type="GO" id="GO:0005829">
    <property type="term" value="C:cytosol"/>
    <property type="evidence" value="ECO:0007669"/>
    <property type="project" value="TreeGrafter"/>
</dbReference>
<name>A0A1F4ZDP3_9BACT</name>
<gene>
    <name evidence="8" type="ORF">A2989_05340</name>
</gene>
<dbReference type="GO" id="GO:0005524">
    <property type="term" value="F:ATP binding"/>
    <property type="evidence" value="ECO:0007669"/>
    <property type="project" value="UniProtKB-KW"/>
</dbReference>
<comment type="catalytic activity">
    <reaction evidence="1 7">
        <text>(2R)-3-phosphoglycerate + ATP = (2R)-3-phospho-glyceroyl phosphate + ADP</text>
        <dbReference type="Rhea" id="RHEA:14801"/>
        <dbReference type="ChEBI" id="CHEBI:30616"/>
        <dbReference type="ChEBI" id="CHEBI:57604"/>
        <dbReference type="ChEBI" id="CHEBI:58272"/>
        <dbReference type="ChEBI" id="CHEBI:456216"/>
        <dbReference type="EC" id="2.7.2.3"/>
    </reaction>
</comment>
<dbReference type="PANTHER" id="PTHR11406:SF23">
    <property type="entry name" value="PHOSPHOGLYCERATE KINASE 1, CHLOROPLASTIC-RELATED"/>
    <property type="match status" value="1"/>
</dbReference>
<dbReference type="GO" id="GO:0004618">
    <property type="term" value="F:phosphoglycerate kinase activity"/>
    <property type="evidence" value="ECO:0007669"/>
    <property type="project" value="UniProtKB-EC"/>
</dbReference>
<evidence type="ECO:0000256" key="4">
    <source>
        <dbReference type="ARBA" id="ARBA00022741"/>
    </source>
</evidence>